<keyword evidence="4" id="KW-1185">Reference proteome</keyword>
<evidence type="ECO:0000313" key="4">
    <source>
        <dbReference type="Proteomes" id="UP000550729"/>
    </source>
</evidence>
<dbReference type="RefSeq" id="WP_170193251.1">
    <property type="nucleotide sequence ID" value="NZ_JABBNB010000005.1"/>
</dbReference>
<feature type="domain" description="Mce/MlaD" evidence="2">
    <location>
        <begin position="49"/>
        <end position="122"/>
    </location>
</feature>
<accession>A0A848KS02</accession>
<protein>
    <submittedName>
        <fullName evidence="3">MCE family protein</fullName>
    </submittedName>
</protein>
<dbReference type="PROSITE" id="PS51257">
    <property type="entry name" value="PROKAR_LIPOPROTEIN"/>
    <property type="match status" value="1"/>
</dbReference>
<dbReference type="EMBL" id="JABBNB010000005">
    <property type="protein sequence ID" value="NMO00737.1"/>
    <property type="molecule type" value="Genomic_DNA"/>
</dbReference>
<gene>
    <name evidence="3" type="ORF">HH308_05845</name>
</gene>
<proteinExistence type="predicted"/>
<feature type="signal peptide" evidence="1">
    <location>
        <begin position="1"/>
        <end position="21"/>
    </location>
</feature>
<evidence type="ECO:0000313" key="3">
    <source>
        <dbReference type="EMBL" id="NMO00737.1"/>
    </source>
</evidence>
<keyword evidence="1" id="KW-0732">Signal</keyword>
<comment type="caution">
    <text evidence="3">The sequence shown here is derived from an EMBL/GenBank/DDBJ whole genome shotgun (WGS) entry which is preliminary data.</text>
</comment>
<dbReference type="Pfam" id="PF02470">
    <property type="entry name" value="MlaD"/>
    <property type="match status" value="1"/>
</dbReference>
<organism evidence="3 4">
    <name type="scientific">Gordonia asplenii</name>
    <dbReference type="NCBI Taxonomy" id="2725283"/>
    <lineage>
        <taxon>Bacteria</taxon>
        <taxon>Bacillati</taxon>
        <taxon>Actinomycetota</taxon>
        <taxon>Actinomycetes</taxon>
        <taxon>Mycobacteriales</taxon>
        <taxon>Gordoniaceae</taxon>
        <taxon>Gordonia</taxon>
    </lineage>
</organism>
<dbReference type="Proteomes" id="UP000550729">
    <property type="component" value="Unassembled WGS sequence"/>
</dbReference>
<evidence type="ECO:0000256" key="1">
    <source>
        <dbReference type="SAM" id="SignalP"/>
    </source>
</evidence>
<dbReference type="PANTHER" id="PTHR33371:SF4">
    <property type="entry name" value="INTERMEMBRANE PHOSPHOLIPID TRANSPORT SYSTEM BINDING PROTEIN MLAD"/>
    <property type="match status" value="1"/>
</dbReference>
<name>A0A848KS02_9ACTN</name>
<feature type="chain" id="PRO_5038656810" evidence="1">
    <location>
        <begin position="22"/>
        <end position="351"/>
    </location>
</feature>
<dbReference type="AlphaFoldDB" id="A0A848KS02"/>
<sequence>MNSRIVLSRNLIRRWVAAAVAASTVVGVSACSSSFSPERLPTPQSVSNGWPLDVEFGTVSNLPTASKVTINGIRAGLVKSIRSGPTAPIVTLSIDDGFVVGSDAQVELRQDTLLGDTYVAITNPSDAFSKRLAAGQKLTKDHVKAPVQIEDLMVSLSNFLGSGSLPQLGNTFDKVNAQFPAQPTEVTRVMSTMVGTLNAFADNTAALTTMLDSVTGLTGELATEQQTLKFLLSPQGATQINGDLLILWIAKLFARVDHGITPLHPAIPLLNGLTGVVETVIKPLLIPGWPNYHGQAANATAMYNLLNDKIIPFLKGVPNLNIRTLAIASGTSNADLSAQMVKAFRILGMVP</sequence>
<reference evidence="3 4" key="1">
    <citation type="submission" date="2020-04" db="EMBL/GenBank/DDBJ databases">
        <title>Gordonia sp. nov. TBRC 11910.</title>
        <authorList>
            <person name="Suriyachadkun C."/>
        </authorList>
    </citation>
    <scope>NUCLEOTIDE SEQUENCE [LARGE SCALE GENOMIC DNA]</scope>
    <source>
        <strain evidence="3 4">TBRC 11910</strain>
    </source>
</reference>
<dbReference type="PANTHER" id="PTHR33371">
    <property type="entry name" value="INTERMEMBRANE PHOSPHOLIPID TRANSPORT SYSTEM BINDING PROTEIN MLAD-RELATED"/>
    <property type="match status" value="1"/>
</dbReference>
<dbReference type="InterPro" id="IPR052336">
    <property type="entry name" value="MlaD_Phospholipid_Transporter"/>
</dbReference>
<evidence type="ECO:0000259" key="2">
    <source>
        <dbReference type="Pfam" id="PF02470"/>
    </source>
</evidence>
<dbReference type="InterPro" id="IPR003399">
    <property type="entry name" value="Mce/MlaD"/>
</dbReference>